<organism evidence="3">
    <name type="scientific">marine metagenome</name>
    <dbReference type="NCBI Taxonomy" id="408172"/>
    <lineage>
        <taxon>unclassified sequences</taxon>
        <taxon>metagenomes</taxon>
        <taxon>ecological metagenomes</taxon>
    </lineage>
</organism>
<dbReference type="InterPro" id="IPR050259">
    <property type="entry name" value="SDR"/>
</dbReference>
<comment type="similarity">
    <text evidence="1">Belongs to the short-chain dehydrogenases/reductases (SDR) family.</text>
</comment>
<name>A0A381UIP2_9ZZZZ</name>
<evidence type="ECO:0000256" key="1">
    <source>
        <dbReference type="ARBA" id="ARBA00006484"/>
    </source>
</evidence>
<dbReference type="FunFam" id="3.40.50.720:FF:000173">
    <property type="entry name" value="3-oxoacyl-[acyl-carrier protein] reductase"/>
    <property type="match status" value="1"/>
</dbReference>
<dbReference type="Pfam" id="PF13561">
    <property type="entry name" value="adh_short_C2"/>
    <property type="match status" value="1"/>
</dbReference>
<protein>
    <recommendedName>
        <fullName evidence="4">2-hydroxycyclohexanecarboxyl-CoA dehydrogenase</fullName>
    </recommendedName>
</protein>
<evidence type="ECO:0000313" key="3">
    <source>
        <dbReference type="EMBL" id="SVA28019.1"/>
    </source>
</evidence>
<dbReference type="EMBL" id="UINC01006520">
    <property type="protein sequence ID" value="SVA28019.1"/>
    <property type="molecule type" value="Genomic_DNA"/>
</dbReference>
<dbReference type="SUPFAM" id="SSF51735">
    <property type="entry name" value="NAD(P)-binding Rossmann-fold domains"/>
    <property type="match status" value="1"/>
</dbReference>
<dbReference type="AlphaFoldDB" id="A0A381UIP2"/>
<dbReference type="PANTHER" id="PTHR42879">
    <property type="entry name" value="3-OXOACYL-(ACYL-CARRIER-PROTEIN) REDUCTASE"/>
    <property type="match status" value="1"/>
</dbReference>
<dbReference type="PRINTS" id="PR00081">
    <property type="entry name" value="GDHRDH"/>
</dbReference>
<gene>
    <name evidence="3" type="ORF">METZ01_LOCUS80873</name>
</gene>
<dbReference type="GO" id="GO:0016491">
    <property type="term" value="F:oxidoreductase activity"/>
    <property type="evidence" value="ECO:0007669"/>
    <property type="project" value="UniProtKB-KW"/>
</dbReference>
<evidence type="ECO:0000256" key="2">
    <source>
        <dbReference type="ARBA" id="ARBA00023002"/>
    </source>
</evidence>
<evidence type="ECO:0008006" key="4">
    <source>
        <dbReference type="Google" id="ProtNLM"/>
    </source>
</evidence>
<sequence length="250" mass="27061">MLNTNRKIALVTGSGRGMGRAIALKLAQEHIPVVINDLDRDLAEETQELIRHSGGICSLRIGDASDENFVDEMVENSKSEYGSVDILVNNAGVLRPTQLVDIPLLEWEFVIKGNLTSTFLCTKKVIPIMKKNHWGRIINFSSTAGKNISTVGGAHYTAAKAGILGLTRHTAKEVAQFGITVNALCPGLINTEMVRDTISDDSVARYAESFPIQRLGNPEEVADLVMFLASENASYITGASMDINGGDLMI</sequence>
<dbReference type="PRINTS" id="PR00080">
    <property type="entry name" value="SDRFAMILY"/>
</dbReference>
<keyword evidence="2" id="KW-0560">Oxidoreductase</keyword>
<dbReference type="Gene3D" id="3.40.50.720">
    <property type="entry name" value="NAD(P)-binding Rossmann-like Domain"/>
    <property type="match status" value="1"/>
</dbReference>
<dbReference type="NCBIfam" id="NF009466">
    <property type="entry name" value="PRK12826.1-2"/>
    <property type="match status" value="1"/>
</dbReference>
<dbReference type="PANTHER" id="PTHR42879:SF2">
    <property type="entry name" value="3-OXOACYL-[ACYL-CARRIER-PROTEIN] REDUCTASE FABG"/>
    <property type="match status" value="1"/>
</dbReference>
<proteinExistence type="inferred from homology"/>
<accession>A0A381UIP2</accession>
<dbReference type="InterPro" id="IPR036291">
    <property type="entry name" value="NAD(P)-bd_dom_sf"/>
</dbReference>
<reference evidence="3" key="1">
    <citation type="submission" date="2018-05" db="EMBL/GenBank/DDBJ databases">
        <authorList>
            <person name="Lanie J.A."/>
            <person name="Ng W.-L."/>
            <person name="Kazmierczak K.M."/>
            <person name="Andrzejewski T.M."/>
            <person name="Davidsen T.M."/>
            <person name="Wayne K.J."/>
            <person name="Tettelin H."/>
            <person name="Glass J.I."/>
            <person name="Rusch D."/>
            <person name="Podicherti R."/>
            <person name="Tsui H.-C.T."/>
            <person name="Winkler M.E."/>
        </authorList>
    </citation>
    <scope>NUCLEOTIDE SEQUENCE</scope>
</reference>
<dbReference type="InterPro" id="IPR002347">
    <property type="entry name" value="SDR_fam"/>
</dbReference>